<dbReference type="Proteomes" id="UP000337909">
    <property type="component" value="Unassembled WGS sequence"/>
</dbReference>
<reference evidence="2 3" key="1">
    <citation type="submission" date="2019-09" db="EMBL/GenBank/DDBJ databases">
        <authorList>
            <person name="Chandra G."/>
            <person name="Truman W A."/>
        </authorList>
    </citation>
    <scope>NUCLEOTIDE SEQUENCE [LARGE SCALE GENOMIC DNA]</scope>
    <source>
        <strain evidence="2">PS691</strain>
    </source>
</reference>
<feature type="signal peptide" evidence="1">
    <location>
        <begin position="1"/>
        <end position="20"/>
    </location>
</feature>
<keyword evidence="1" id="KW-0732">Signal</keyword>
<evidence type="ECO:0000256" key="1">
    <source>
        <dbReference type="SAM" id="SignalP"/>
    </source>
</evidence>
<organism evidence="2 3">
    <name type="scientific">Pseudomonas fluorescens</name>
    <dbReference type="NCBI Taxonomy" id="294"/>
    <lineage>
        <taxon>Bacteria</taxon>
        <taxon>Pseudomonadati</taxon>
        <taxon>Pseudomonadota</taxon>
        <taxon>Gammaproteobacteria</taxon>
        <taxon>Pseudomonadales</taxon>
        <taxon>Pseudomonadaceae</taxon>
        <taxon>Pseudomonas</taxon>
    </lineage>
</organism>
<proteinExistence type="predicted"/>
<evidence type="ECO:0000313" key="2">
    <source>
        <dbReference type="EMBL" id="VVO04516.1"/>
    </source>
</evidence>
<feature type="chain" id="PRO_5023070928" evidence="1">
    <location>
        <begin position="21"/>
        <end position="36"/>
    </location>
</feature>
<gene>
    <name evidence="2" type="ORF">PS691_02893</name>
</gene>
<name>A0A5E7CIZ1_PSEFL</name>
<sequence precursor="true">MRVKPFALLLICMKSTLVSANVADIACKATPNRVTP</sequence>
<protein>
    <submittedName>
        <fullName evidence="2">Uncharacterized protein</fullName>
    </submittedName>
</protein>
<accession>A0A5E7CIZ1</accession>
<evidence type="ECO:0000313" key="3">
    <source>
        <dbReference type="Proteomes" id="UP000337909"/>
    </source>
</evidence>
<dbReference type="AlphaFoldDB" id="A0A5E7CIZ1"/>
<dbReference type="EMBL" id="CABVHQ010000026">
    <property type="protein sequence ID" value="VVO04516.1"/>
    <property type="molecule type" value="Genomic_DNA"/>
</dbReference>